<name>A0A5C5GI70_9RHOB</name>
<dbReference type="RefSeq" id="WP_140194258.1">
    <property type="nucleotide sequence ID" value="NZ_CP065915.1"/>
</dbReference>
<feature type="transmembrane region" description="Helical" evidence="1">
    <location>
        <begin position="7"/>
        <end position="30"/>
    </location>
</feature>
<evidence type="ECO:0000313" key="2">
    <source>
        <dbReference type="EMBL" id="TNY33571.1"/>
    </source>
</evidence>
<dbReference type="AlphaFoldDB" id="A0A5C5GI70"/>
<feature type="transmembrane region" description="Helical" evidence="1">
    <location>
        <begin position="36"/>
        <end position="55"/>
    </location>
</feature>
<evidence type="ECO:0000256" key="1">
    <source>
        <dbReference type="SAM" id="Phobius"/>
    </source>
</evidence>
<dbReference type="EMBL" id="VFFF01000001">
    <property type="protein sequence ID" value="TNY33571.1"/>
    <property type="molecule type" value="Genomic_DNA"/>
</dbReference>
<gene>
    <name evidence="2" type="ORF">FHY64_09925</name>
</gene>
<accession>A0A5C5GI70</accession>
<dbReference type="Proteomes" id="UP000314011">
    <property type="component" value="Unassembled WGS sequence"/>
</dbReference>
<reference evidence="2 3" key="1">
    <citation type="submission" date="2019-06" db="EMBL/GenBank/DDBJ databases">
        <title>Genome of new Rhodobacteraceae sp. SM1903.</title>
        <authorList>
            <person name="Ren X."/>
        </authorList>
    </citation>
    <scope>NUCLEOTIDE SEQUENCE [LARGE SCALE GENOMIC DNA]</scope>
    <source>
        <strain evidence="2 3">SM1903</strain>
    </source>
</reference>
<evidence type="ECO:0000313" key="3">
    <source>
        <dbReference type="Proteomes" id="UP000314011"/>
    </source>
</evidence>
<keyword evidence="1" id="KW-0812">Transmembrane</keyword>
<protein>
    <submittedName>
        <fullName evidence="2">Uncharacterized protein</fullName>
    </submittedName>
</protein>
<sequence>MTRLSHHLAVFLTGPTIAGALTILCFALGFYSWQAVAISVVTGLVLAWPAGRILARRIKRGDPTWDARSDRPLRRPAHG</sequence>
<keyword evidence="1" id="KW-1133">Transmembrane helix</keyword>
<comment type="caution">
    <text evidence="2">The sequence shown here is derived from an EMBL/GenBank/DDBJ whole genome shotgun (WGS) entry which is preliminary data.</text>
</comment>
<keyword evidence="1" id="KW-0472">Membrane</keyword>
<proteinExistence type="predicted"/>
<organism evidence="2 3">
    <name type="scientific">Pelagovum pacificum</name>
    <dbReference type="NCBI Taxonomy" id="2588711"/>
    <lineage>
        <taxon>Bacteria</taxon>
        <taxon>Pseudomonadati</taxon>
        <taxon>Pseudomonadota</taxon>
        <taxon>Alphaproteobacteria</taxon>
        <taxon>Rhodobacterales</taxon>
        <taxon>Paracoccaceae</taxon>
        <taxon>Pelagovum</taxon>
    </lineage>
</organism>
<dbReference type="OrthoDB" id="7870164at2"/>
<keyword evidence="3" id="KW-1185">Reference proteome</keyword>